<feature type="active site" evidence="2">
    <location>
        <position position="197"/>
    </location>
</feature>
<keyword evidence="1" id="KW-0067">ATP-binding</keyword>
<feature type="binding site" evidence="1">
    <location>
        <position position="239"/>
    </location>
    <ligand>
        <name>ATP</name>
        <dbReference type="ChEBI" id="CHEBI:30616"/>
    </ligand>
</feature>
<keyword evidence="1" id="KW-0547">Nucleotide-binding</keyword>
<evidence type="ECO:0000313" key="5">
    <source>
        <dbReference type="EMBL" id="MQM32289.1"/>
    </source>
</evidence>
<feature type="binding site" evidence="1">
    <location>
        <begin position="202"/>
        <end position="208"/>
    </location>
    <ligand>
        <name>ATP</name>
        <dbReference type="ChEBI" id="CHEBI:30616"/>
    </ligand>
</feature>
<protein>
    <submittedName>
        <fullName evidence="5">Addiction module protein</fullName>
    </submittedName>
</protein>
<dbReference type="PIRSF" id="PIRSF038925">
    <property type="entry name" value="AMP-prot_trans"/>
    <property type="match status" value="1"/>
</dbReference>
<feature type="binding site" evidence="1">
    <location>
        <position position="197"/>
    </location>
    <ligand>
        <name>ATP</name>
        <dbReference type="ChEBI" id="CHEBI:30616"/>
    </ligand>
</feature>
<dbReference type="Pfam" id="PF13784">
    <property type="entry name" value="Fic_N"/>
    <property type="match status" value="1"/>
</dbReference>
<dbReference type="Pfam" id="PF21248">
    <property type="entry name" value="SoFic-like_C"/>
    <property type="match status" value="1"/>
</dbReference>
<accession>A0A6A7RY10</accession>
<dbReference type="PANTHER" id="PTHR13504:SF35">
    <property type="entry name" value="PROTEIN ADENYLYLTRANSFERASE SOFIC"/>
    <property type="match status" value="1"/>
</dbReference>
<feature type="domain" description="Fido" evidence="4">
    <location>
        <begin position="114"/>
        <end position="261"/>
    </location>
</feature>
<dbReference type="Pfam" id="PF02661">
    <property type="entry name" value="Fic"/>
    <property type="match status" value="1"/>
</dbReference>
<dbReference type="AlphaFoldDB" id="A0A6A7RY10"/>
<reference evidence="5 6" key="1">
    <citation type="submission" date="2017-09" db="EMBL/GenBank/DDBJ databases">
        <title>Metagenomic Analysis Reveals Denitrifying Candidatus Accumulibacter and Flanking Population as a Source of N2O.</title>
        <authorList>
            <person name="Gao H."/>
            <person name="Mao Y."/>
            <person name="Zhao X."/>
            <person name="Liu W.-T."/>
            <person name="Zhang T."/>
            <person name="Wells G."/>
        </authorList>
    </citation>
    <scope>NUCLEOTIDE SEQUENCE [LARGE SCALE GENOMIC DNA]</scope>
    <source>
        <strain evidence="5">CANDO_2_IC</strain>
    </source>
</reference>
<feature type="binding site" evidence="1">
    <location>
        <position position="68"/>
    </location>
    <ligand>
        <name>ATP</name>
        <dbReference type="ChEBI" id="CHEBI:30616"/>
    </ligand>
</feature>
<gene>
    <name evidence="5" type="ORF">CRU78_18010</name>
</gene>
<sequence>MFDRNRPFNDLPPLPPAAEVETAAVLKKAITASRALAELKGMAERMPDQAMLIDSLVLQEARASSEIENILTTNDELFKAASDEAMPASAEAKEVLRYRQALNYGFRQIGERPLATGLFIEIAQLIKQTEFSVRRTPGTRIANSRGETIYTPPAGEAVIRDKLRHLENFMHAEDEPGSGLDVLVKMALVHYQFEAIHPFSDGNGRSGRILNILYLVDRGLLNLPVLYLSRHIIDHKPAYYEGLRRVTEEGAWGDWVLYMLDAVEQTSLRTRQQITDILALMEAVRERVQREAPGVYSKDLIEHIFRQPYCKIQFLERAGIGTRQTCAKYLRELERLGVLHGQKIGREVYFINQALFGLLTR</sequence>
<feature type="binding site" evidence="3">
    <location>
        <begin position="239"/>
        <end position="240"/>
    </location>
    <ligand>
        <name>ATP</name>
        <dbReference type="ChEBI" id="CHEBI:30616"/>
    </ligand>
</feature>
<evidence type="ECO:0000256" key="2">
    <source>
        <dbReference type="PIRSR" id="PIRSR640198-1"/>
    </source>
</evidence>
<dbReference type="PROSITE" id="PS51459">
    <property type="entry name" value="FIDO"/>
    <property type="match status" value="1"/>
</dbReference>
<evidence type="ECO:0000256" key="3">
    <source>
        <dbReference type="PIRSR" id="PIRSR640198-2"/>
    </source>
</evidence>
<proteinExistence type="predicted"/>
<evidence type="ECO:0000313" key="6">
    <source>
        <dbReference type="Proteomes" id="UP000342300"/>
    </source>
</evidence>
<evidence type="ECO:0000256" key="1">
    <source>
        <dbReference type="PIRSR" id="PIRSR038925-1"/>
    </source>
</evidence>
<feature type="binding site" evidence="3">
    <location>
        <begin position="201"/>
        <end position="208"/>
    </location>
    <ligand>
        <name>ATP</name>
        <dbReference type="ChEBI" id="CHEBI:30616"/>
    </ligand>
</feature>
<dbReference type="PANTHER" id="PTHR13504">
    <property type="entry name" value="FIDO DOMAIN-CONTAINING PROTEIN DDB_G0283145"/>
    <property type="match status" value="1"/>
</dbReference>
<dbReference type="InterPro" id="IPR040198">
    <property type="entry name" value="Fido_containing"/>
</dbReference>
<dbReference type="GO" id="GO:0005524">
    <property type="term" value="F:ATP binding"/>
    <property type="evidence" value="ECO:0007669"/>
    <property type="project" value="UniProtKB-KW"/>
</dbReference>
<dbReference type="InterPro" id="IPR025758">
    <property type="entry name" value="Fic/DOC_N"/>
</dbReference>
<dbReference type="InterPro" id="IPR036597">
    <property type="entry name" value="Fido-like_dom_sf"/>
</dbReference>
<comment type="caution">
    <text evidence="5">The sequence shown here is derived from an EMBL/GenBank/DDBJ whole genome shotgun (WGS) entry which is preliminary data.</text>
</comment>
<evidence type="ECO:0000259" key="4">
    <source>
        <dbReference type="PROSITE" id="PS51459"/>
    </source>
</evidence>
<dbReference type="SUPFAM" id="SSF140931">
    <property type="entry name" value="Fic-like"/>
    <property type="match status" value="1"/>
</dbReference>
<dbReference type="Gene3D" id="1.10.3290.10">
    <property type="entry name" value="Fido-like domain"/>
    <property type="match status" value="1"/>
</dbReference>
<dbReference type="Proteomes" id="UP000342300">
    <property type="component" value="Unassembled WGS sequence"/>
</dbReference>
<name>A0A6A7RY10_9PROT</name>
<dbReference type="InterPro" id="IPR026287">
    <property type="entry name" value="SoFic-like"/>
</dbReference>
<organism evidence="5 6">
    <name type="scientific">Candidatus Accumulibacter phosphatis</name>
    <dbReference type="NCBI Taxonomy" id="327160"/>
    <lineage>
        <taxon>Bacteria</taxon>
        <taxon>Pseudomonadati</taxon>
        <taxon>Pseudomonadota</taxon>
        <taxon>Betaproteobacteria</taxon>
        <taxon>Candidatus Accumulibacter</taxon>
    </lineage>
</organism>
<dbReference type="InterPro" id="IPR048770">
    <property type="entry name" value="SoFic-like_C"/>
</dbReference>
<dbReference type="InterPro" id="IPR003812">
    <property type="entry name" value="Fido"/>
</dbReference>
<dbReference type="EMBL" id="PDHS01000483">
    <property type="protein sequence ID" value="MQM32289.1"/>
    <property type="molecule type" value="Genomic_DNA"/>
</dbReference>